<keyword evidence="3" id="KW-1185">Reference proteome</keyword>
<feature type="compositionally biased region" description="Basic residues" evidence="1">
    <location>
        <begin position="39"/>
        <end position="53"/>
    </location>
</feature>
<dbReference type="Proteomes" id="UP000479710">
    <property type="component" value="Unassembled WGS sequence"/>
</dbReference>
<sequence length="77" mass="7866">MAAAIGPHGTGRVASDRTARGAHVEAGVAGDGRSPAVRGRSHRVARASCRRWGGRQPGAVVGGDEIRQPAGSRNEGR</sequence>
<proteinExistence type="predicted"/>
<evidence type="ECO:0000313" key="2">
    <source>
        <dbReference type="EMBL" id="KAF0913807.1"/>
    </source>
</evidence>
<feature type="region of interest" description="Disordered" evidence="1">
    <location>
        <begin position="1"/>
        <end position="77"/>
    </location>
</feature>
<name>A0A6G1DMT9_9ORYZ</name>
<reference evidence="2 3" key="1">
    <citation type="submission" date="2019-11" db="EMBL/GenBank/DDBJ databases">
        <title>Whole genome sequence of Oryza granulata.</title>
        <authorList>
            <person name="Li W."/>
        </authorList>
    </citation>
    <scope>NUCLEOTIDE SEQUENCE [LARGE SCALE GENOMIC DNA]</scope>
    <source>
        <strain evidence="3">cv. Menghai</strain>
        <tissue evidence="2">Leaf</tissue>
    </source>
</reference>
<feature type="compositionally biased region" description="Basic and acidic residues" evidence="1">
    <location>
        <begin position="14"/>
        <end position="23"/>
    </location>
</feature>
<evidence type="ECO:0000313" key="3">
    <source>
        <dbReference type="Proteomes" id="UP000479710"/>
    </source>
</evidence>
<evidence type="ECO:0000256" key="1">
    <source>
        <dbReference type="SAM" id="MobiDB-lite"/>
    </source>
</evidence>
<dbReference type="EMBL" id="SPHZ02000006">
    <property type="protein sequence ID" value="KAF0913807.1"/>
    <property type="molecule type" value="Genomic_DNA"/>
</dbReference>
<gene>
    <name evidence="2" type="ORF">E2562_024894</name>
</gene>
<dbReference type="AlphaFoldDB" id="A0A6G1DMT9"/>
<protein>
    <submittedName>
        <fullName evidence="2">Uncharacterized protein</fullName>
    </submittedName>
</protein>
<accession>A0A6G1DMT9</accession>
<organism evidence="2 3">
    <name type="scientific">Oryza meyeriana var. granulata</name>
    <dbReference type="NCBI Taxonomy" id="110450"/>
    <lineage>
        <taxon>Eukaryota</taxon>
        <taxon>Viridiplantae</taxon>
        <taxon>Streptophyta</taxon>
        <taxon>Embryophyta</taxon>
        <taxon>Tracheophyta</taxon>
        <taxon>Spermatophyta</taxon>
        <taxon>Magnoliopsida</taxon>
        <taxon>Liliopsida</taxon>
        <taxon>Poales</taxon>
        <taxon>Poaceae</taxon>
        <taxon>BOP clade</taxon>
        <taxon>Oryzoideae</taxon>
        <taxon>Oryzeae</taxon>
        <taxon>Oryzinae</taxon>
        <taxon>Oryza</taxon>
        <taxon>Oryza meyeriana</taxon>
    </lineage>
</organism>
<comment type="caution">
    <text evidence="2">The sequence shown here is derived from an EMBL/GenBank/DDBJ whole genome shotgun (WGS) entry which is preliminary data.</text>
</comment>